<evidence type="ECO:0000256" key="1">
    <source>
        <dbReference type="SAM" id="Coils"/>
    </source>
</evidence>
<organism evidence="3 4">
    <name type="scientific">Micromonospora globbae</name>
    <dbReference type="NCBI Taxonomy" id="1894969"/>
    <lineage>
        <taxon>Bacteria</taxon>
        <taxon>Bacillati</taxon>
        <taxon>Actinomycetota</taxon>
        <taxon>Actinomycetes</taxon>
        <taxon>Micromonosporales</taxon>
        <taxon>Micromonosporaceae</taxon>
        <taxon>Micromonospora</taxon>
    </lineage>
</organism>
<evidence type="ECO:0000313" key="4">
    <source>
        <dbReference type="Proteomes" id="UP001432190"/>
    </source>
</evidence>
<gene>
    <name evidence="3" type="ORF">OG994_23395</name>
</gene>
<evidence type="ECO:0000256" key="2">
    <source>
        <dbReference type="SAM" id="Phobius"/>
    </source>
</evidence>
<feature type="transmembrane region" description="Helical" evidence="2">
    <location>
        <begin position="12"/>
        <end position="29"/>
    </location>
</feature>
<dbReference type="RefSeq" id="WP_328850984.1">
    <property type="nucleotide sequence ID" value="NZ_CP108084.1"/>
</dbReference>
<reference evidence="3" key="1">
    <citation type="submission" date="2022-10" db="EMBL/GenBank/DDBJ databases">
        <title>The complete genomes of actinobacterial strains from the NBC collection.</title>
        <authorList>
            <person name="Joergensen T.S."/>
            <person name="Alvarez Arevalo M."/>
            <person name="Sterndorff E.B."/>
            <person name="Faurdal D."/>
            <person name="Vuksanovic O."/>
            <person name="Mourched A.-S."/>
            <person name="Charusanti P."/>
            <person name="Shaw S."/>
            <person name="Blin K."/>
            <person name="Weber T."/>
        </authorList>
    </citation>
    <scope>NUCLEOTIDE SEQUENCE</scope>
    <source>
        <strain evidence="3">NBC_00256</strain>
    </source>
</reference>
<protein>
    <submittedName>
        <fullName evidence="3">Uncharacterized protein</fullName>
    </submittedName>
</protein>
<dbReference type="EMBL" id="CP108084">
    <property type="protein sequence ID" value="WUP48515.1"/>
    <property type="molecule type" value="Genomic_DNA"/>
</dbReference>
<keyword evidence="2" id="KW-1133">Transmembrane helix</keyword>
<keyword evidence="2" id="KW-0472">Membrane</keyword>
<accession>A0ABZ1S246</accession>
<sequence length="202" mass="22256">MGGWVNVDRVAVIVAIIAVIVSVASVVYGRRQANIAQEAKQEARRSADAAEQQVKIAEAAKDEARRAADAASDVARMEARRDHLAGAIRDVELLEVESRQHPTLPHRNLFAVFKNSGHRVYRYSIQVEYNTNSHSPVGTGRIDAGETVAVYLLRDGVPYGGIVAWFDGECPCDQPDGDQGHWRKFWRAPAPVVPQDEPPNVH</sequence>
<evidence type="ECO:0000313" key="3">
    <source>
        <dbReference type="EMBL" id="WUP48515.1"/>
    </source>
</evidence>
<keyword evidence="4" id="KW-1185">Reference proteome</keyword>
<keyword evidence="1" id="KW-0175">Coiled coil</keyword>
<name>A0ABZ1S246_9ACTN</name>
<keyword evidence="2" id="KW-0812">Transmembrane</keyword>
<dbReference type="Proteomes" id="UP001432190">
    <property type="component" value="Chromosome"/>
</dbReference>
<proteinExistence type="predicted"/>
<feature type="coiled-coil region" evidence="1">
    <location>
        <begin position="33"/>
        <end position="67"/>
    </location>
</feature>